<dbReference type="SMART" id="SM00205">
    <property type="entry name" value="THN"/>
    <property type="match status" value="1"/>
</dbReference>
<feature type="disulfide bond" evidence="1">
    <location>
        <begin position="158"/>
        <end position="167"/>
    </location>
</feature>
<dbReference type="PANTHER" id="PTHR31048">
    <property type="entry name" value="OS03G0233200 PROTEIN"/>
    <property type="match status" value="1"/>
</dbReference>
<comment type="caution">
    <text evidence="2">The sequence shown here is derived from an EMBL/GenBank/DDBJ whole genome shotgun (WGS) entry which is preliminary data.</text>
</comment>
<feature type="disulfide bond" evidence="1">
    <location>
        <begin position="125"/>
        <end position="208"/>
    </location>
</feature>
<evidence type="ECO:0000256" key="1">
    <source>
        <dbReference type="PIRSR" id="PIRSR002703-1"/>
    </source>
</evidence>
<reference evidence="2 3" key="1">
    <citation type="journal article" date="2013" name="BMC Genomics">
        <title>The miniature genome of a carnivorous plant Genlisea aurea contains a low number of genes and short non-coding sequences.</title>
        <authorList>
            <person name="Leushkin E.V."/>
            <person name="Sutormin R.A."/>
            <person name="Nabieva E.R."/>
            <person name="Penin A.A."/>
            <person name="Kondrashov A.S."/>
            <person name="Logacheva M.D."/>
        </authorList>
    </citation>
    <scope>NUCLEOTIDE SEQUENCE [LARGE SCALE GENOMIC DNA]</scope>
</reference>
<dbReference type="FunFam" id="2.60.110.10:FF:000004">
    <property type="entry name" value="THAUMATIN-LIKE PROTEIN 1"/>
    <property type="match status" value="1"/>
</dbReference>
<feature type="disulfide bond" evidence="1">
    <location>
        <begin position="130"/>
        <end position="191"/>
    </location>
</feature>
<feature type="disulfide bond" evidence="1">
    <location>
        <begin position="11"/>
        <end position="219"/>
    </location>
</feature>
<evidence type="ECO:0000313" key="3">
    <source>
        <dbReference type="Proteomes" id="UP000015453"/>
    </source>
</evidence>
<proteinExistence type="predicted"/>
<dbReference type="EMBL" id="AUSU01000602">
    <property type="protein sequence ID" value="EPS73012.1"/>
    <property type="molecule type" value="Genomic_DNA"/>
</dbReference>
<dbReference type="PRINTS" id="PR00347">
    <property type="entry name" value="THAUMATIN"/>
</dbReference>
<dbReference type="SUPFAM" id="SSF49870">
    <property type="entry name" value="Osmotin, thaumatin-like protein"/>
    <property type="match status" value="1"/>
</dbReference>
<sequence>HAATFTVRNNCPYTIWPATVTGGGPAITTGFELPPQAAKTLNVPPNWSGRVWSRYQCSNSGGSGFRCGSGDCGSGQIECNSKGGIPPATLVEFTLGGYGGNDFYDVSLVDGFNLPVSVQSRRGGCPSTSCPTDINARCPGSLAVKDPNGGTIGCKSACLAFGSPQYCCTPPYGSPATCGPSSYSKIFKGFCPQAYSYAFDDKTSTFTCPTGGDYLITFCP</sequence>
<feature type="disulfide bond" evidence="1">
    <location>
        <begin position="72"/>
        <end position="79"/>
    </location>
</feature>
<dbReference type="AlphaFoldDB" id="S8EK82"/>
<feature type="disulfide bond" evidence="1">
    <location>
        <begin position="168"/>
        <end position="178"/>
    </location>
</feature>
<dbReference type="PROSITE" id="PS51367">
    <property type="entry name" value="THAUMATIN_2"/>
    <property type="match status" value="1"/>
</dbReference>
<dbReference type="Gene3D" id="2.60.110.10">
    <property type="entry name" value="Thaumatin"/>
    <property type="match status" value="1"/>
</dbReference>
<dbReference type="Proteomes" id="UP000015453">
    <property type="component" value="Unassembled WGS sequence"/>
</dbReference>
<feature type="disulfide bond" evidence="1">
    <location>
        <begin position="138"/>
        <end position="154"/>
    </location>
</feature>
<keyword evidence="1" id="KW-1015">Disulfide bond</keyword>
<dbReference type="PIRSF" id="PIRSF002703">
    <property type="entry name" value="Thaumatin"/>
    <property type="match status" value="1"/>
</dbReference>
<feature type="disulfide bond" evidence="1">
    <location>
        <begin position="57"/>
        <end position="67"/>
    </location>
</feature>
<keyword evidence="3" id="KW-1185">Reference proteome</keyword>
<accession>S8EK82</accession>
<dbReference type="CDD" id="cd09218">
    <property type="entry name" value="TLP-PA"/>
    <property type="match status" value="1"/>
</dbReference>
<dbReference type="InterPro" id="IPR001938">
    <property type="entry name" value="Thaumatin"/>
</dbReference>
<dbReference type="OrthoDB" id="430315at2759"/>
<organism evidence="2 3">
    <name type="scientific">Genlisea aurea</name>
    <dbReference type="NCBI Taxonomy" id="192259"/>
    <lineage>
        <taxon>Eukaryota</taxon>
        <taxon>Viridiplantae</taxon>
        <taxon>Streptophyta</taxon>
        <taxon>Embryophyta</taxon>
        <taxon>Tracheophyta</taxon>
        <taxon>Spermatophyta</taxon>
        <taxon>Magnoliopsida</taxon>
        <taxon>eudicotyledons</taxon>
        <taxon>Gunneridae</taxon>
        <taxon>Pentapetalae</taxon>
        <taxon>asterids</taxon>
        <taxon>lamiids</taxon>
        <taxon>Lamiales</taxon>
        <taxon>Lentibulariaceae</taxon>
        <taxon>Genlisea</taxon>
    </lineage>
</organism>
<evidence type="ECO:0000313" key="2">
    <source>
        <dbReference type="EMBL" id="EPS73012.1"/>
    </source>
</evidence>
<name>S8EK82_9LAMI</name>
<dbReference type="Pfam" id="PF00314">
    <property type="entry name" value="Thaumatin"/>
    <property type="match status" value="1"/>
</dbReference>
<gene>
    <name evidence="2" type="ORF">M569_01746</name>
</gene>
<dbReference type="InterPro" id="IPR037176">
    <property type="entry name" value="Osmotin/thaumatin-like_sf"/>
</dbReference>
<evidence type="ECO:0008006" key="4">
    <source>
        <dbReference type="Google" id="ProtNLM"/>
    </source>
</evidence>
<protein>
    <recommendedName>
        <fullName evidence="4">Thaumatin-like protein</fullName>
    </recommendedName>
</protein>
<feature type="non-terminal residue" evidence="2">
    <location>
        <position position="1"/>
    </location>
</feature>